<sequence length="145" mass="16913">TLSNPPLPFSIQYVPPNSQPEHPLEFDILDLQYFLTVAYQGQENPELHNLATFLKWFYILNQWLDMITLTLEQPKGTPPSSVVIIFYKPQYFMQHGASTQLGAFPTTRHIAQRLIQILITTKYCKNISANLTEPFPQRYDHQEIY</sequence>
<proteinExistence type="predicted"/>
<dbReference type="Proteomes" id="UP000593574">
    <property type="component" value="Unassembled WGS sequence"/>
</dbReference>
<evidence type="ECO:0000313" key="2">
    <source>
        <dbReference type="Proteomes" id="UP000593574"/>
    </source>
</evidence>
<organism evidence="1 2">
    <name type="scientific">Gossypium laxum</name>
    <dbReference type="NCBI Taxonomy" id="34288"/>
    <lineage>
        <taxon>Eukaryota</taxon>
        <taxon>Viridiplantae</taxon>
        <taxon>Streptophyta</taxon>
        <taxon>Embryophyta</taxon>
        <taxon>Tracheophyta</taxon>
        <taxon>Spermatophyta</taxon>
        <taxon>Magnoliopsida</taxon>
        <taxon>eudicotyledons</taxon>
        <taxon>Gunneridae</taxon>
        <taxon>Pentapetalae</taxon>
        <taxon>rosids</taxon>
        <taxon>malvids</taxon>
        <taxon>Malvales</taxon>
        <taxon>Malvaceae</taxon>
        <taxon>Malvoideae</taxon>
        <taxon>Gossypium</taxon>
    </lineage>
</organism>
<dbReference type="AlphaFoldDB" id="A0A7J8ZIA1"/>
<comment type="caution">
    <text evidence="1">The sequence shown here is derived from an EMBL/GenBank/DDBJ whole genome shotgun (WGS) entry which is preliminary data.</text>
</comment>
<dbReference type="EMBL" id="JABEZV010000005">
    <property type="protein sequence ID" value="MBA0711332.1"/>
    <property type="molecule type" value="Genomic_DNA"/>
</dbReference>
<accession>A0A7J8ZIA1</accession>
<keyword evidence="2" id="KW-1185">Reference proteome</keyword>
<gene>
    <name evidence="1" type="ORF">Golax_010528</name>
</gene>
<reference evidence="1 2" key="1">
    <citation type="journal article" date="2019" name="Genome Biol. Evol.">
        <title>Insights into the evolution of the New World diploid cottons (Gossypium, subgenus Houzingenia) based on genome sequencing.</title>
        <authorList>
            <person name="Grover C.E."/>
            <person name="Arick M.A. 2nd"/>
            <person name="Thrash A."/>
            <person name="Conover J.L."/>
            <person name="Sanders W.S."/>
            <person name="Peterson D.G."/>
            <person name="Frelichowski J.E."/>
            <person name="Scheffler J.A."/>
            <person name="Scheffler B.E."/>
            <person name="Wendel J.F."/>
        </authorList>
    </citation>
    <scope>NUCLEOTIDE SEQUENCE [LARGE SCALE GENOMIC DNA]</scope>
    <source>
        <strain evidence="1">4</strain>
        <tissue evidence="1">Leaf</tissue>
    </source>
</reference>
<evidence type="ECO:0000313" key="1">
    <source>
        <dbReference type="EMBL" id="MBA0711332.1"/>
    </source>
</evidence>
<name>A0A7J8ZIA1_9ROSI</name>
<protein>
    <submittedName>
        <fullName evidence="1">Uncharacterized protein</fullName>
    </submittedName>
</protein>
<feature type="non-terminal residue" evidence="1">
    <location>
        <position position="145"/>
    </location>
</feature>